<name>A0ABD2P9I2_9CUCU</name>
<keyword evidence="3" id="KW-1185">Reference proteome</keyword>
<gene>
    <name evidence="2" type="ORF">HHI36_001969</name>
</gene>
<dbReference type="Proteomes" id="UP001516400">
    <property type="component" value="Unassembled WGS sequence"/>
</dbReference>
<feature type="chain" id="PRO_5044860643" evidence="1">
    <location>
        <begin position="19"/>
        <end position="161"/>
    </location>
</feature>
<comment type="caution">
    <text evidence="2">The sequence shown here is derived from an EMBL/GenBank/DDBJ whole genome shotgun (WGS) entry which is preliminary data.</text>
</comment>
<feature type="signal peptide" evidence="1">
    <location>
        <begin position="1"/>
        <end position="18"/>
    </location>
</feature>
<keyword evidence="1" id="KW-0732">Signal</keyword>
<reference evidence="2 3" key="1">
    <citation type="journal article" date="2021" name="BMC Biol.">
        <title>Horizontally acquired antibacterial genes associated with adaptive radiation of ladybird beetles.</title>
        <authorList>
            <person name="Li H.S."/>
            <person name="Tang X.F."/>
            <person name="Huang Y.H."/>
            <person name="Xu Z.Y."/>
            <person name="Chen M.L."/>
            <person name="Du X.Y."/>
            <person name="Qiu B.Y."/>
            <person name="Chen P.T."/>
            <person name="Zhang W."/>
            <person name="Slipinski A."/>
            <person name="Escalona H.E."/>
            <person name="Waterhouse R.M."/>
            <person name="Zwick A."/>
            <person name="Pang H."/>
        </authorList>
    </citation>
    <scope>NUCLEOTIDE SEQUENCE [LARGE SCALE GENOMIC DNA]</scope>
    <source>
        <strain evidence="2">SYSU2018</strain>
    </source>
</reference>
<evidence type="ECO:0000256" key="1">
    <source>
        <dbReference type="SAM" id="SignalP"/>
    </source>
</evidence>
<evidence type="ECO:0000313" key="3">
    <source>
        <dbReference type="Proteomes" id="UP001516400"/>
    </source>
</evidence>
<dbReference type="AlphaFoldDB" id="A0ABD2P9I2"/>
<sequence>MNALTIIFAFGAFAAANAGVLPLVASRTVVAPYAAGAVVVPRGSGLEGQYIPDNLEKLYDDGSYKPELRAQPLSVSPYGLVPSGSGLEGTYVHDNTEKLFDDGSYKPELRAVPLAPSPYGLVPAGSGLEGQYVPDISEKLYDDGSYKGELGAVLAVKQLIL</sequence>
<dbReference type="EMBL" id="JABFTP020000185">
    <property type="protein sequence ID" value="KAL3287499.1"/>
    <property type="molecule type" value="Genomic_DNA"/>
</dbReference>
<organism evidence="2 3">
    <name type="scientific">Cryptolaemus montrouzieri</name>
    <dbReference type="NCBI Taxonomy" id="559131"/>
    <lineage>
        <taxon>Eukaryota</taxon>
        <taxon>Metazoa</taxon>
        <taxon>Ecdysozoa</taxon>
        <taxon>Arthropoda</taxon>
        <taxon>Hexapoda</taxon>
        <taxon>Insecta</taxon>
        <taxon>Pterygota</taxon>
        <taxon>Neoptera</taxon>
        <taxon>Endopterygota</taxon>
        <taxon>Coleoptera</taxon>
        <taxon>Polyphaga</taxon>
        <taxon>Cucujiformia</taxon>
        <taxon>Coccinelloidea</taxon>
        <taxon>Coccinellidae</taxon>
        <taxon>Scymninae</taxon>
        <taxon>Scymnini</taxon>
        <taxon>Cryptolaemus</taxon>
    </lineage>
</organism>
<accession>A0ABD2P9I2</accession>
<evidence type="ECO:0000313" key="2">
    <source>
        <dbReference type="EMBL" id="KAL3287499.1"/>
    </source>
</evidence>
<proteinExistence type="predicted"/>
<protein>
    <submittedName>
        <fullName evidence="2">Uncharacterized protein</fullName>
    </submittedName>
</protein>